<evidence type="ECO:0000256" key="7">
    <source>
        <dbReference type="ARBA" id="ARBA00023157"/>
    </source>
</evidence>
<dbReference type="GO" id="GO:0005007">
    <property type="term" value="F:fibroblast growth factor receptor activity"/>
    <property type="evidence" value="ECO:0007669"/>
    <property type="project" value="TreeGrafter"/>
</dbReference>
<dbReference type="PANTHER" id="PTHR19890">
    <property type="entry name" value="FIBROBLAST GROWTH FACTOR RECEPTOR"/>
    <property type="match status" value="1"/>
</dbReference>
<sequence>MDTEPPLFASAGRRGVRYWPPDNGQKDCGHILPADINSDTSNFLCMQWTRKGHPHRGRKLCSIETQTQPGLTSCCVVVPFPGPPQVADKVAHRQSARLGSAIKLPCPVDGDPPPLIMWTKDGRNIHSGWIRFRILRLGLKIKEVEAEDTGTYICKATNGFGSVNINYTLIVIDDSGSDKTRPGGPGGPDSDFGPDSVLGKLARPRFTQPAKMRKRVIARPVGSSVRLKCAASGNPRPDIVWLKDDRPLTEQEVGEGRQKKWTLSLKSLTAEQSGRYTCRVSNRAGEINATYKVEVIQRTNSKPILTGAHPVNTTVDYGGTTSFQCKVRSDVKPVIQWLKRVETDEESRYNSTIEVGDDHFVVLPTGEVWSRPDGSYLNKLLITRAKEEDAGMYICLGANTMGYNFRSAFLTVLPDTKPPIPPIFAPSSNSLPWPVIIGIPAGLVFILGVVLLWFCQNKKHCPPPSPPASAAQGLQGPHHARLAYRDRERGCAAPSSSSSSQEKECSMGSMNYEEYLAQQQQQQQQQLLLGQGSSGLATKIYPKIYTDIHTHTHSHVDGKVHQHQHIHYQC</sequence>
<keyword evidence="2 14" id="KW-0812">Transmembrane</keyword>
<dbReference type="FunFam" id="2.60.40.10:FF:000593">
    <property type="entry name" value="Fibroblast growth factor receptor-like 1"/>
    <property type="match status" value="1"/>
</dbReference>
<evidence type="ECO:0000256" key="8">
    <source>
        <dbReference type="ARBA" id="ARBA00023170"/>
    </source>
</evidence>
<gene>
    <name evidence="16" type="primary">FGFRL1_0</name>
    <name evidence="16" type="ORF">N1851_018543</name>
</gene>
<feature type="domain" description="Ig-like" evidence="15">
    <location>
        <begin position="303"/>
        <end position="411"/>
    </location>
</feature>
<dbReference type="SUPFAM" id="SSF48726">
    <property type="entry name" value="Immunoglobulin"/>
    <property type="match status" value="3"/>
</dbReference>
<feature type="region of interest" description="Disordered" evidence="13">
    <location>
        <begin position="176"/>
        <end position="195"/>
    </location>
</feature>
<evidence type="ECO:0000256" key="12">
    <source>
        <dbReference type="ARBA" id="ARBA00074412"/>
    </source>
</evidence>
<dbReference type="InterPro" id="IPR013783">
    <property type="entry name" value="Ig-like_fold"/>
</dbReference>
<keyword evidence="6 14" id="KW-0472">Membrane</keyword>
<keyword evidence="9" id="KW-0325">Glycoprotein</keyword>
<evidence type="ECO:0000256" key="2">
    <source>
        <dbReference type="ARBA" id="ARBA00022692"/>
    </source>
</evidence>
<keyword evidence="5 14" id="KW-1133">Transmembrane helix</keyword>
<evidence type="ECO:0000313" key="17">
    <source>
        <dbReference type="Proteomes" id="UP001174136"/>
    </source>
</evidence>
<organism evidence="16 17">
    <name type="scientific">Merluccius polli</name>
    <name type="common">Benguela hake</name>
    <name type="synonym">Merluccius cadenati</name>
    <dbReference type="NCBI Taxonomy" id="89951"/>
    <lineage>
        <taxon>Eukaryota</taxon>
        <taxon>Metazoa</taxon>
        <taxon>Chordata</taxon>
        <taxon>Craniata</taxon>
        <taxon>Vertebrata</taxon>
        <taxon>Euteleostomi</taxon>
        <taxon>Actinopterygii</taxon>
        <taxon>Neopterygii</taxon>
        <taxon>Teleostei</taxon>
        <taxon>Neoteleostei</taxon>
        <taxon>Acanthomorphata</taxon>
        <taxon>Zeiogadaria</taxon>
        <taxon>Gadariae</taxon>
        <taxon>Gadiformes</taxon>
        <taxon>Gadoidei</taxon>
        <taxon>Merlucciidae</taxon>
        <taxon>Merluccius</taxon>
    </lineage>
</organism>
<proteinExistence type="predicted"/>
<comment type="subcellular location">
    <subcellularLocation>
        <location evidence="1">Membrane</location>
        <topology evidence="1">Single-pass membrane protein</topology>
    </subcellularLocation>
</comment>
<evidence type="ECO:0000256" key="5">
    <source>
        <dbReference type="ARBA" id="ARBA00022989"/>
    </source>
</evidence>
<keyword evidence="17" id="KW-1185">Reference proteome</keyword>
<keyword evidence="7" id="KW-1015">Disulfide bond</keyword>
<keyword evidence="3" id="KW-0732">Signal</keyword>
<keyword evidence="8 16" id="KW-0675">Receptor</keyword>
<dbReference type="GO" id="GO:0005886">
    <property type="term" value="C:plasma membrane"/>
    <property type="evidence" value="ECO:0007669"/>
    <property type="project" value="TreeGrafter"/>
</dbReference>
<dbReference type="EMBL" id="JAOPHQ010003419">
    <property type="protein sequence ID" value="KAK0143349.1"/>
    <property type="molecule type" value="Genomic_DNA"/>
</dbReference>
<dbReference type="SMART" id="SM00408">
    <property type="entry name" value="IGc2"/>
    <property type="match status" value="3"/>
</dbReference>
<dbReference type="Gene3D" id="2.60.40.10">
    <property type="entry name" value="Immunoglobulins"/>
    <property type="match status" value="3"/>
</dbReference>
<comment type="caution">
    <text evidence="16">The sequence shown here is derived from an EMBL/GenBank/DDBJ whole genome shotgun (WGS) entry which is preliminary data.</text>
</comment>
<evidence type="ECO:0000256" key="1">
    <source>
        <dbReference type="ARBA" id="ARBA00004167"/>
    </source>
</evidence>
<dbReference type="InterPro" id="IPR052615">
    <property type="entry name" value="FGFRL"/>
</dbReference>
<dbReference type="Pfam" id="PF07679">
    <property type="entry name" value="I-set"/>
    <property type="match status" value="2"/>
</dbReference>
<accession>A0AA47MNM2</accession>
<dbReference type="InterPro" id="IPR007110">
    <property type="entry name" value="Ig-like_dom"/>
</dbReference>
<feature type="domain" description="Ig-like" evidence="15">
    <location>
        <begin position="84"/>
        <end position="170"/>
    </location>
</feature>
<evidence type="ECO:0000256" key="3">
    <source>
        <dbReference type="ARBA" id="ARBA00022729"/>
    </source>
</evidence>
<dbReference type="SMART" id="SM00409">
    <property type="entry name" value="IG"/>
    <property type="match status" value="3"/>
</dbReference>
<evidence type="ECO:0000256" key="4">
    <source>
        <dbReference type="ARBA" id="ARBA00022737"/>
    </source>
</evidence>
<evidence type="ECO:0000259" key="15">
    <source>
        <dbReference type="PROSITE" id="PS50835"/>
    </source>
</evidence>
<evidence type="ECO:0000256" key="13">
    <source>
        <dbReference type="SAM" id="MobiDB-lite"/>
    </source>
</evidence>
<evidence type="ECO:0000256" key="9">
    <source>
        <dbReference type="ARBA" id="ARBA00023180"/>
    </source>
</evidence>
<dbReference type="CDD" id="cd05856">
    <property type="entry name" value="IgI_2_FGFRL1-like"/>
    <property type="match status" value="1"/>
</dbReference>
<feature type="transmembrane region" description="Helical" evidence="14">
    <location>
        <begin position="431"/>
        <end position="455"/>
    </location>
</feature>
<dbReference type="GO" id="GO:0017134">
    <property type="term" value="F:fibroblast growth factor binding"/>
    <property type="evidence" value="ECO:0007669"/>
    <property type="project" value="TreeGrafter"/>
</dbReference>
<evidence type="ECO:0000313" key="16">
    <source>
        <dbReference type="EMBL" id="KAK0143349.1"/>
    </source>
</evidence>
<evidence type="ECO:0000256" key="10">
    <source>
        <dbReference type="ARBA" id="ARBA00023319"/>
    </source>
</evidence>
<protein>
    <recommendedName>
        <fullName evidence="12">Fibroblast growth factor receptor-like 1</fullName>
    </recommendedName>
</protein>
<dbReference type="FunFam" id="2.60.40.10:FF:000246">
    <property type="entry name" value="Fibroblast growth factor receptor like 1"/>
    <property type="match status" value="1"/>
</dbReference>
<feature type="domain" description="Ig-like" evidence="15">
    <location>
        <begin position="204"/>
        <end position="294"/>
    </location>
</feature>
<dbReference type="PROSITE" id="PS50835">
    <property type="entry name" value="IG_LIKE"/>
    <property type="match status" value="3"/>
</dbReference>
<reference evidence="16" key="1">
    <citation type="journal article" date="2023" name="Front. Mar. Sci.">
        <title>A new Merluccius polli reference genome to investigate the effects of global change in West African waters.</title>
        <authorList>
            <person name="Mateo J.L."/>
            <person name="Blanco-Fernandez C."/>
            <person name="Garcia-Vazquez E."/>
            <person name="Machado-Schiaffino G."/>
        </authorList>
    </citation>
    <scope>NUCLEOTIDE SEQUENCE</scope>
    <source>
        <strain evidence="16">C29</strain>
        <tissue evidence="16">Fin</tissue>
    </source>
</reference>
<dbReference type="InterPro" id="IPR003599">
    <property type="entry name" value="Ig_sub"/>
</dbReference>
<dbReference type="InterPro" id="IPR013098">
    <property type="entry name" value="Ig_I-set"/>
</dbReference>
<dbReference type="PANTHER" id="PTHR19890:SF10">
    <property type="entry name" value="FIBROBLAST GROWTH FACTOR RECEPTOR-LIKE 1"/>
    <property type="match status" value="1"/>
</dbReference>
<evidence type="ECO:0000256" key="14">
    <source>
        <dbReference type="SAM" id="Phobius"/>
    </source>
</evidence>
<keyword evidence="10" id="KW-0393">Immunoglobulin domain</keyword>
<name>A0AA47MNM2_MERPO</name>
<keyword evidence="4" id="KW-0677">Repeat</keyword>
<comment type="function">
    <text evidence="11">Has a negative effect on cell proliferation.</text>
</comment>
<dbReference type="Proteomes" id="UP001174136">
    <property type="component" value="Unassembled WGS sequence"/>
</dbReference>
<dbReference type="FunFam" id="2.60.40.10:FF:000016">
    <property type="entry name" value="Fibroblast growth factor receptor"/>
    <property type="match status" value="1"/>
</dbReference>
<dbReference type="AlphaFoldDB" id="A0AA47MNM2"/>
<dbReference type="Pfam" id="PF13927">
    <property type="entry name" value="Ig_3"/>
    <property type="match status" value="1"/>
</dbReference>
<dbReference type="InterPro" id="IPR036179">
    <property type="entry name" value="Ig-like_dom_sf"/>
</dbReference>
<evidence type="ECO:0000256" key="11">
    <source>
        <dbReference type="ARBA" id="ARBA00053149"/>
    </source>
</evidence>
<evidence type="ECO:0000256" key="6">
    <source>
        <dbReference type="ARBA" id="ARBA00023136"/>
    </source>
</evidence>
<dbReference type="InterPro" id="IPR003598">
    <property type="entry name" value="Ig_sub2"/>
</dbReference>